<dbReference type="Proteomes" id="UP000808349">
    <property type="component" value="Unassembled WGS sequence"/>
</dbReference>
<accession>A0A9D7SAG3</accession>
<evidence type="ECO:0000313" key="10">
    <source>
        <dbReference type="EMBL" id="MBK9717861.1"/>
    </source>
</evidence>
<evidence type="ECO:0000256" key="5">
    <source>
        <dbReference type="ARBA" id="ARBA00022964"/>
    </source>
</evidence>
<dbReference type="PANTHER" id="PTHR31212">
    <property type="entry name" value="ALPHA-KETOGLUTARATE-DEPENDENT DIOXYGENASE ALKB HOMOLOG 3"/>
    <property type="match status" value="1"/>
</dbReference>
<reference evidence="10 11" key="1">
    <citation type="submission" date="2020-10" db="EMBL/GenBank/DDBJ databases">
        <title>Connecting structure to function with the recovery of over 1000 high-quality activated sludge metagenome-assembled genomes encoding full-length rRNA genes using long-read sequencing.</title>
        <authorList>
            <person name="Singleton C.M."/>
            <person name="Petriglieri F."/>
            <person name="Kristensen J.M."/>
            <person name="Kirkegaard R.H."/>
            <person name="Michaelsen T.Y."/>
            <person name="Andersen M.H."/>
            <person name="Karst S.M."/>
            <person name="Dueholm M.S."/>
            <person name="Nielsen P.H."/>
            <person name="Albertsen M."/>
        </authorList>
    </citation>
    <scope>NUCLEOTIDE SEQUENCE [LARGE SCALE GENOMIC DNA]</scope>
    <source>
        <strain evidence="10">Ribe_18-Q3-R11-54_BAT3C.373</strain>
    </source>
</reference>
<comment type="caution">
    <text evidence="10">The sequence shown here is derived from an EMBL/GenBank/DDBJ whole genome shotgun (WGS) entry which is preliminary data.</text>
</comment>
<evidence type="ECO:0000313" key="11">
    <source>
        <dbReference type="Proteomes" id="UP000808349"/>
    </source>
</evidence>
<proteinExistence type="predicted"/>
<evidence type="ECO:0000256" key="7">
    <source>
        <dbReference type="ARBA" id="ARBA00023004"/>
    </source>
</evidence>
<dbReference type="FunFam" id="2.60.120.590:FF:000004">
    <property type="entry name" value="DNA oxidative demethylase ALKBH2"/>
    <property type="match status" value="1"/>
</dbReference>
<dbReference type="GO" id="GO:0016705">
    <property type="term" value="F:oxidoreductase activity, acting on paired donors, with incorporation or reduction of molecular oxygen"/>
    <property type="evidence" value="ECO:0007669"/>
    <property type="project" value="UniProtKB-ARBA"/>
</dbReference>
<evidence type="ECO:0000256" key="2">
    <source>
        <dbReference type="ARBA" id="ARBA00022723"/>
    </source>
</evidence>
<dbReference type="InterPro" id="IPR037151">
    <property type="entry name" value="AlkB-like_sf"/>
</dbReference>
<dbReference type="Pfam" id="PF13532">
    <property type="entry name" value="2OG-FeII_Oxy_2"/>
    <property type="match status" value="1"/>
</dbReference>
<keyword evidence="6" id="KW-0560">Oxidoreductase</keyword>
<dbReference type="EMBL" id="JADKFW010000005">
    <property type="protein sequence ID" value="MBK9717861.1"/>
    <property type="molecule type" value="Genomic_DNA"/>
</dbReference>
<evidence type="ECO:0000256" key="4">
    <source>
        <dbReference type="ARBA" id="ARBA00022842"/>
    </source>
</evidence>
<gene>
    <name evidence="10" type="ORF">IPO85_10165</name>
</gene>
<keyword evidence="8" id="KW-0234">DNA repair</keyword>
<dbReference type="AlphaFoldDB" id="A0A9D7SAG3"/>
<dbReference type="GO" id="GO:0140097">
    <property type="term" value="F:catalytic activity, acting on DNA"/>
    <property type="evidence" value="ECO:0007669"/>
    <property type="project" value="UniProtKB-ARBA"/>
</dbReference>
<keyword evidence="3" id="KW-0227">DNA damage</keyword>
<sequence length="200" mass="23189">MSLFEADPQFNLLPNDGLVRYFGKIIDQQLSDGFYHYLLNKIDWKQDEAIIFGKHLYTKRKAAWYGDKPYAYTYSKTTKVALPWTAELLELKQMAEKISGINSNSCLLNLYHNGTEGMAYHSDDEVALGPRPEIASFSFGAERKFLFKHKQTGELVSMVLEHGSLLTMEGETQKYWLHRLPQSKKIIKPRINLTFRKIFD</sequence>
<evidence type="ECO:0000256" key="1">
    <source>
        <dbReference type="ARBA" id="ARBA00001954"/>
    </source>
</evidence>
<keyword evidence="5 10" id="KW-0223">Dioxygenase</keyword>
<evidence type="ECO:0000259" key="9">
    <source>
        <dbReference type="PROSITE" id="PS51471"/>
    </source>
</evidence>
<dbReference type="Gene3D" id="2.60.120.590">
    <property type="entry name" value="Alpha-ketoglutarate-dependent dioxygenase AlkB-like"/>
    <property type="match status" value="1"/>
</dbReference>
<dbReference type="InterPro" id="IPR005123">
    <property type="entry name" value="Oxoglu/Fe-dep_dioxygenase_dom"/>
</dbReference>
<dbReference type="GO" id="GO:0032451">
    <property type="term" value="F:demethylase activity"/>
    <property type="evidence" value="ECO:0007669"/>
    <property type="project" value="UniProtKB-ARBA"/>
</dbReference>
<protein>
    <submittedName>
        <fullName evidence="10">Alpha-ketoglutarate-dependent dioxygenase AlkB</fullName>
    </submittedName>
</protein>
<keyword evidence="7" id="KW-0408">Iron</keyword>
<dbReference type="InterPro" id="IPR027450">
    <property type="entry name" value="AlkB-like"/>
</dbReference>
<comment type="cofactor">
    <cofactor evidence="1">
        <name>Fe(2+)</name>
        <dbReference type="ChEBI" id="CHEBI:29033"/>
    </cofactor>
</comment>
<keyword evidence="2" id="KW-0479">Metal-binding</keyword>
<dbReference type="InterPro" id="IPR032854">
    <property type="entry name" value="ALKBH3"/>
</dbReference>
<dbReference type="GO" id="GO:0046872">
    <property type="term" value="F:metal ion binding"/>
    <property type="evidence" value="ECO:0007669"/>
    <property type="project" value="UniProtKB-KW"/>
</dbReference>
<dbReference type="PANTHER" id="PTHR31212:SF4">
    <property type="entry name" value="ALPHA-KETOGLUTARATE-DEPENDENT DIOXYGENASE ALKB HOMOLOG 3"/>
    <property type="match status" value="1"/>
</dbReference>
<evidence type="ECO:0000256" key="3">
    <source>
        <dbReference type="ARBA" id="ARBA00022763"/>
    </source>
</evidence>
<dbReference type="GO" id="GO:0006307">
    <property type="term" value="P:DNA alkylation repair"/>
    <property type="evidence" value="ECO:0007669"/>
    <property type="project" value="InterPro"/>
</dbReference>
<dbReference type="GO" id="GO:0051213">
    <property type="term" value="F:dioxygenase activity"/>
    <property type="evidence" value="ECO:0007669"/>
    <property type="project" value="UniProtKB-KW"/>
</dbReference>
<evidence type="ECO:0000256" key="8">
    <source>
        <dbReference type="ARBA" id="ARBA00023204"/>
    </source>
</evidence>
<dbReference type="GO" id="GO:0016787">
    <property type="term" value="F:hydrolase activity"/>
    <property type="evidence" value="ECO:0007669"/>
    <property type="project" value="UniProtKB-ARBA"/>
</dbReference>
<evidence type="ECO:0000256" key="6">
    <source>
        <dbReference type="ARBA" id="ARBA00023002"/>
    </source>
</evidence>
<keyword evidence="4" id="KW-0460">Magnesium</keyword>
<feature type="domain" description="Fe2OG dioxygenase" evidence="9">
    <location>
        <begin position="102"/>
        <end position="199"/>
    </location>
</feature>
<name>A0A9D7SAG3_9BACT</name>
<dbReference type="SUPFAM" id="SSF51197">
    <property type="entry name" value="Clavaminate synthase-like"/>
    <property type="match status" value="1"/>
</dbReference>
<organism evidence="10 11">
    <name type="scientific">Candidatus Defluviibacterium haderslevense</name>
    <dbReference type="NCBI Taxonomy" id="2981993"/>
    <lineage>
        <taxon>Bacteria</taxon>
        <taxon>Pseudomonadati</taxon>
        <taxon>Bacteroidota</taxon>
        <taxon>Saprospiria</taxon>
        <taxon>Saprospirales</taxon>
        <taxon>Saprospiraceae</taxon>
        <taxon>Candidatus Defluviibacterium</taxon>
    </lineage>
</organism>
<dbReference type="PROSITE" id="PS51471">
    <property type="entry name" value="FE2OG_OXY"/>
    <property type="match status" value="1"/>
</dbReference>